<dbReference type="AlphaFoldDB" id="A0A2X0SIY8"/>
<dbReference type="GO" id="GO:0016491">
    <property type="term" value="F:oxidoreductase activity"/>
    <property type="evidence" value="ECO:0007669"/>
    <property type="project" value="UniProtKB-KW"/>
</dbReference>
<evidence type="ECO:0000256" key="3">
    <source>
        <dbReference type="ARBA" id="ARBA00022723"/>
    </source>
</evidence>
<evidence type="ECO:0000256" key="2">
    <source>
        <dbReference type="ARBA" id="ARBA00008056"/>
    </source>
</evidence>
<dbReference type="SUPFAM" id="SSF51197">
    <property type="entry name" value="Clavaminate synthase-like"/>
    <property type="match status" value="1"/>
</dbReference>
<dbReference type="GO" id="GO:0046872">
    <property type="term" value="F:metal ion binding"/>
    <property type="evidence" value="ECO:0007669"/>
    <property type="project" value="UniProtKB-KW"/>
</dbReference>
<sequence length="367" mass="41426">MEVEAARASDSVSESRWSKLAVTLPVRNVQALAASTGELTAEVIERYIQPDIDAFAVLDEHSDEVPVIDVGKLSSPESVEAEAAKLKFACAEWGFFQVVNHGIPDEVIMGMKHDIQKFFQLPLDVKNAYAQRQGDLQGYGQAFVVSDDQKLEWGDMFALFAQPPEARDMSYWPCEPHTFRNFIEKYSSEVMKLAHSLGVFVAKTLDLNPGPFEDKHVAQFLRMGYYPPCTPMPEKVLGFTPHSDMSFLTILLEVNSVQGLQIRRHGAWIPVKPCRDALLVNVGDLLEIMTNGKYKSIEHRVTINAHKERLTVSAFHLPNYDGIVSPILETREEKLLYKTVKVEEYARLFFTNKLEGKRALDHAKLSQ</sequence>
<reference evidence="8" key="2">
    <citation type="submission" date="2018-10" db="UniProtKB">
        <authorList>
            <consortium name="EnsemblPlants"/>
        </authorList>
    </citation>
    <scope>IDENTIFICATION</scope>
</reference>
<dbReference type="SMR" id="A0A2X0SIY8"/>
<evidence type="ECO:0000256" key="1">
    <source>
        <dbReference type="ARBA" id="ARBA00001962"/>
    </source>
</evidence>
<dbReference type="Gramene" id="TraesKAR2D01G0024330.1">
    <property type="protein sequence ID" value="cds.TraesKAR2D01G0024330.1"/>
    <property type="gene ID" value="TraesKAR2D01G0024330"/>
</dbReference>
<evidence type="ECO:0000313" key="8">
    <source>
        <dbReference type="EnsemblPlants" id="TraesCS2D02G063600.1"/>
    </source>
</evidence>
<dbReference type="Pfam" id="PF03171">
    <property type="entry name" value="2OG-FeII_Oxy"/>
    <property type="match status" value="1"/>
</dbReference>
<keyword evidence="9" id="KW-1185">Reference proteome</keyword>
<dbReference type="Gramene" id="TraesJAG2D03G01102120.1">
    <property type="protein sequence ID" value="TraesJAG2D03G01102120.1"/>
    <property type="gene ID" value="TraesJAG2D03G01102120"/>
</dbReference>
<dbReference type="FunFam" id="2.60.120.330:FF:000079">
    <property type="entry name" value="Protein SRG1"/>
    <property type="match status" value="1"/>
</dbReference>
<dbReference type="InterPro" id="IPR026992">
    <property type="entry name" value="DIOX_N"/>
</dbReference>
<gene>
    <name evidence="8" type="primary">LOC123048466</name>
</gene>
<evidence type="ECO:0000313" key="9">
    <source>
        <dbReference type="Proteomes" id="UP000019116"/>
    </source>
</evidence>
<dbReference type="Gramene" id="TraesRN2D0100140000.1">
    <property type="protein sequence ID" value="TraesRN2D0100140000.1"/>
    <property type="gene ID" value="TraesRN2D0100140000"/>
</dbReference>
<dbReference type="Gramene" id="TraesCS2D02G063600.1">
    <property type="protein sequence ID" value="TraesCS2D02G063600.1"/>
    <property type="gene ID" value="TraesCS2D02G063600"/>
</dbReference>
<evidence type="ECO:0000256" key="4">
    <source>
        <dbReference type="ARBA" id="ARBA00023002"/>
    </source>
</evidence>
<dbReference type="RefSeq" id="XP_044327498.1">
    <property type="nucleotide sequence ID" value="XM_044471563.1"/>
</dbReference>
<dbReference type="Proteomes" id="UP000019116">
    <property type="component" value="Chromosome 2D"/>
</dbReference>
<dbReference type="STRING" id="4565.A0A2X0SIY8"/>
<keyword evidence="4 6" id="KW-0560">Oxidoreductase</keyword>
<evidence type="ECO:0000259" key="7">
    <source>
        <dbReference type="PROSITE" id="PS51471"/>
    </source>
</evidence>
<keyword evidence="5 6" id="KW-0408">Iron</keyword>
<protein>
    <recommendedName>
        <fullName evidence="7">Fe2OG dioxygenase domain-containing protein</fullName>
    </recommendedName>
</protein>
<dbReference type="InterPro" id="IPR005123">
    <property type="entry name" value="Oxoglu/Fe-dep_dioxygenase_dom"/>
</dbReference>
<dbReference type="Gramene" id="TraesROB_scaffold_080047_01G000200.1">
    <property type="protein sequence ID" value="TraesROB_scaffold_080047_01G000200.1"/>
    <property type="gene ID" value="TraesROB_scaffold_080047_01G000200"/>
</dbReference>
<dbReference type="InterPro" id="IPR050295">
    <property type="entry name" value="Plant_2OG-oxidoreductases"/>
</dbReference>
<dbReference type="Gramene" id="TraesCLE_scaffold_077497_01G000200.1">
    <property type="protein sequence ID" value="TraesCLE_scaffold_077497_01G000200.1"/>
    <property type="gene ID" value="TraesCLE_scaffold_077497_01G000200"/>
</dbReference>
<name>A0A2X0SIY8_WHEAT</name>
<comment type="similarity">
    <text evidence="2 6">Belongs to the iron/ascorbate-dependent oxidoreductase family.</text>
</comment>
<evidence type="ECO:0000256" key="5">
    <source>
        <dbReference type="ARBA" id="ARBA00023004"/>
    </source>
</evidence>
<dbReference type="Pfam" id="PF14226">
    <property type="entry name" value="DIOX_N"/>
    <property type="match status" value="1"/>
</dbReference>
<dbReference type="Gene3D" id="2.60.120.330">
    <property type="entry name" value="B-lactam Antibiotic, Isopenicillin N Synthase, Chain"/>
    <property type="match status" value="1"/>
</dbReference>
<dbReference type="PANTHER" id="PTHR47991">
    <property type="entry name" value="OXOGLUTARATE/IRON-DEPENDENT DIOXYGENASE"/>
    <property type="match status" value="1"/>
</dbReference>
<dbReference type="InterPro" id="IPR027443">
    <property type="entry name" value="IPNS-like_sf"/>
</dbReference>
<accession>A0A2X0SIY8</accession>
<dbReference type="Gramene" id="TraesCS2D03G0125900.1">
    <property type="protein sequence ID" value="TraesCS2D03G0125900.1.CDS"/>
    <property type="gene ID" value="TraesCS2D03G0125900"/>
</dbReference>
<keyword evidence="3 6" id="KW-0479">Metal-binding</keyword>
<comment type="cofactor">
    <cofactor evidence="1">
        <name>Fe cation</name>
        <dbReference type="ChEBI" id="CHEBI:24875"/>
    </cofactor>
</comment>
<dbReference type="GeneID" id="123048466"/>
<dbReference type="PROSITE" id="PS51471">
    <property type="entry name" value="FE2OG_OXY"/>
    <property type="match status" value="1"/>
</dbReference>
<feature type="domain" description="Fe2OG dioxygenase" evidence="7">
    <location>
        <begin position="217"/>
        <end position="318"/>
    </location>
</feature>
<reference evidence="8" key="1">
    <citation type="submission" date="2018-08" db="EMBL/GenBank/DDBJ databases">
        <authorList>
            <person name="Rossello M."/>
        </authorList>
    </citation>
    <scope>NUCLEOTIDE SEQUENCE [LARGE SCALE GENOMIC DNA]</scope>
    <source>
        <strain evidence="8">cv. Chinese Spring</strain>
    </source>
</reference>
<proteinExistence type="inferred from homology"/>
<dbReference type="InterPro" id="IPR044861">
    <property type="entry name" value="IPNS-like_FE2OG_OXY"/>
</dbReference>
<dbReference type="OrthoDB" id="288590at2759"/>
<organism evidence="8">
    <name type="scientific">Triticum aestivum</name>
    <name type="common">Wheat</name>
    <dbReference type="NCBI Taxonomy" id="4565"/>
    <lineage>
        <taxon>Eukaryota</taxon>
        <taxon>Viridiplantae</taxon>
        <taxon>Streptophyta</taxon>
        <taxon>Embryophyta</taxon>
        <taxon>Tracheophyta</taxon>
        <taxon>Spermatophyta</taxon>
        <taxon>Magnoliopsida</taxon>
        <taxon>Liliopsida</taxon>
        <taxon>Poales</taxon>
        <taxon>Poaceae</taxon>
        <taxon>BOP clade</taxon>
        <taxon>Pooideae</taxon>
        <taxon>Triticodae</taxon>
        <taxon>Triticeae</taxon>
        <taxon>Triticinae</taxon>
        <taxon>Triticum</taxon>
    </lineage>
</organism>
<evidence type="ECO:0000256" key="6">
    <source>
        <dbReference type="RuleBase" id="RU003682"/>
    </source>
</evidence>
<dbReference type="OMA" id="WGDMFAL"/>
<dbReference type="EnsemblPlants" id="TraesCS2D02G063600.1">
    <property type="protein sequence ID" value="TraesCS2D02G063600.1"/>
    <property type="gene ID" value="TraesCS2D02G063600"/>
</dbReference>